<dbReference type="OrthoDB" id="10619735at2759"/>
<dbReference type="Proteomes" id="UP000053239">
    <property type="component" value="Unassembled WGS sequence"/>
</dbReference>
<feature type="compositionally biased region" description="Basic and acidic residues" evidence="1">
    <location>
        <begin position="238"/>
        <end position="248"/>
    </location>
</feature>
<evidence type="ECO:0000313" key="3">
    <source>
        <dbReference type="Proteomes" id="UP000053239"/>
    </source>
</evidence>
<evidence type="ECO:0000313" key="2">
    <source>
        <dbReference type="EMBL" id="KMZ99310.1"/>
    </source>
</evidence>
<reference evidence="2 3" key="1">
    <citation type="submission" date="2011-09" db="EMBL/GenBank/DDBJ databases">
        <title>The Genome Sequence of Plasmodium vivax North Korean.</title>
        <authorList>
            <consortium name="The Broad Institute Genome Sequencing Platform"/>
            <consortium name="The Broad Institute Genome Sequencing Center for Infectious Disease"/>
            <person name="Neafsey D."/>
            <person name="Carlton J."/>
            <person name="Barnwell J."/>
            <person name="Collins W."/>
            <person name="Escalante A."/>
            <person name="Mullikin J."/>
            <person name="Saul A."/>
            <person name="Guigo R."/>
            <person name="Camara F."/>
            <person name="Young S.K."/>
            <person name="Zeng Q."/>
            <person name="Gargeya S."/>
            <person name="Fitzgerald M."/>
            <person name="Haas B."/>
            <person name="Abouelleil A."/>
            <person name="Alvarado L."/>
            <person name="Arachchi H.M."/>
            <person name="Berlin A."/>
            <person name="Brown A."/>
            <person name="Chapman S.B."/>
            <person name="Chen Z."/>
            <person name="Dunbar C."/>
            <person name="Freedman E."/>
            <person name="Gearin G."/>
            <person name="Gellesch M."/>
            <person name="Goldberg J."/>
            <person name="Griggs A."/>
            <person name="Gujja S."/>
            <person name="Heiman D."/>
            <person name="Howarth C."/>
            <person name="Larson L."/>
            <person name="Lui A."/>
            <person name="MacDonald P.J.P."/>
            <person name="Montmayeur A."/>
            <person name="Murphy C."/>
            <person name="Neiman D."/>
            <person name="Pearson M."/>
            <person name="Priest M."/>
            <person name="Roberts A."/>
            <person name="Saif S."/>
            <person name="Shea T."/>
            <person name="Shenoy N."/>
            <person name="Sisk P."/>
            <person name="Stolte C."/>
            <person name="Sykes S."/>
            <person name="Wortman J."/>
            <person name="Nusbaum C."/>
            <person name="Birren B."/>
        </authorList>
    </citation>
    <scope>NUCLEOTIDE SEQUENCE [LARGE SCALE GENOMIC DNA]</scope>
    <source>
        <strain evidence="2 3">North Korean</strain>
    </source>
</reference>
<accession>A0A0J9TTP3</accession>
<sequence>MCFIFYYQYPFLNKIWNLYEKFNESLKENYDYYGTIINLCEVEKVNVNYHKEKYEHICRKLIRNLWSLSDNKYSEARNMDACRKLNEWLHYLKKPYNIPDTTIEGLFNKAIQLTPVSLQRKKCDYYSFNKINKKPEYSMKLNYLGDNVDIISKVLMNQRDPKFCYAKRFAQECKNIYKHMNTTYCSDNKDTQSENVWTCSELSTFKSSYNNFLFNLGDIKNHIPSLTTDHSEQLVSCESDKGSHEDPGHPGSLTNQDNNASGLKPITAPTVIGTMAGIPPFLALMYKVNIFLLRI</sequence>
<protein>
    <recommendedName>
        <fullName evidence="4">PIR Superfamily Protein</fullName>
    </recommendedName>
</protein>
<gene>
    <name evidence="2" type="ORF">PVNG_02193</name>
</gene>
<feature type="region of interest" description="Disordered" evidence="1">
    <location>
        <begin position="234"/>
        <end position="261"/>
    </location>
</feature>
<dbReference type="EMBL" id="KQ235419">
    <property type="protein sequence ID" value="KMZ99310.1"/>
    <property type="molecule type" value="Genomic_DNA"/>
</dbReference>
<feature type="compositionally biased region" description="Polar residues" evidence="1">
    <location>
        <begin position="252"/>
        <end position="261"/>
    </location>
</feature>
<evidence type="ECO:0000256" key="1">
    <source>
        <dbReference type="SAM" id="MobiDB-lite"/>
    </source>
</evidence>
<evidence type="ECO:0008006" key="4">
    <source>
        <dbReference type="Google" id="ProtNLM"/>
    </source>
</evidence>
<organism evidence="2 3">
    <name type="scientific">Plasmodium vivax North Korean</name>
    <dbReference type="NCBI Taxonomy" id="1035514"/>
    <lineage>
        <taxon>Eukaryota</taxon>
        <taxon>Sar</taxon>
        <taxon>Alveolata</taxon>
        <taxon>Apicomplexa</taxon>
        <taxon>Aconoidasida</taxon>
        <taxon>Haemosporida</taxon>
        <taxon>Plasmodiidae</taxon>
        <taxon>Plasmodium</taxon>
        <taxon>Plasmodium (Plasmodium)</taxon>
    </lineage>
</organism>
<dbReference type="AlphaFoldDB" id="A0A0J9TTP3"/>
<proteinExistence type="predicted"/>
<name>A0A0J9TTP3_PLAVI</name>